<dbReference type="Proteomes" id="UP001231649">
    <property type="component" value="Chromosome 15"/>
</dbReference>
<sequence length="355" mass="40825">MVKLSLKLYFCFIFGSWLFHKTIGARMSETVPNVSLLRQLTLHFYKGNLNFCLMSEDIETMDWDWQQAFLDATVNSKLIQEYPLSGKFASLFLKKIIQALETNQEVHDDFYTHLCKSMNYLNKDGFSYRHYVIGEDTNNIITIKETRNMVVNGTTGLKTWEAALMLSDWALCNQNKFVNKNVLELGSGVGFTGITISKLCNIKSLMLTDCHDDVLKTISENILINFPHFKQEKDKDISVFRGKDKFLGVMQLDWNAIEDLHDSIVPDILIGADIVYDPSILKPLSNCIQTFCARNKHLEVYIASVIRNEETFNGFLTTLDELNLDHENVELSQSVFIEWDESINKCLLKIKAKQK</sequence>
<evidence type="ECO:0000313" key="1">
    <source>
        <dbReference type="EMBL" id="KAJ8725763.1"/>
    </source>
</evidence>
<dbReference type="EMBL" id="CM056791">
    <property type="protein sequence ID" value="KAJ8725763.1"/>
    <property type="molecule type" value="Genomic_DNA"/>
</dbReference>
<gene>
    <name evidence="1" type="ORF">PYW08_003946</name>
</gene>
<comment type="caution">
    <text evidence="1">The sequence shown here is derived from an EMBL/GenBank/DDBJ whole genome shotgun (WGS) entry which is preliminary data.</text>
</comment>
<reference evidence="1" key="1">
    <citation type="submission" date="2023-03" db="EMBL/GenBank/DDBJ databases">
        <title>Chromosome-level genomes of two armyworms, Mythimna separata and Mythimna loreyi, provide insights into the biosynthesis and reception of sex pheromones.</title>
        <authorList>
            <person name="Zhao H."/>
        </authorList>
    </citation>
    <scope>NUCLEOTIDE SEQUENCE</scope>
    <source>
        <strain evidence="1">BeijingLab</strain>
    </source>
</reference>
<name>A0ACC2QU27_9NEOP</name>
<evidence type="ECO:0000313" key="2">
    <source>
        <dbReference type="Proteomes" id="UP001231649"/>
    </source>
</evidence>
<accession>A0ACC2QU27</accession>
<protein>
    <submittedName>
        <fullName evidence="1">Uncharacterized protein</fullName>
    </submittedName>
</protein>
<proteinExistence type="predicted"/>
<keyword evidence="2" id="KW-1185">Reference proteome</keyword>
<organism evidence="1 2">
    <name type="scientific">Mythimna loreyi</name>
    <dbReference type="NCBI Taxonomy" id="667449"/>
    <lineage>
        <taxon>Eukaryota</taxon>
        <taxon>Metazoa</taxon>
        <taxon>Ecdysozoa</taxon>
        <taxon>Arthropoda</taxon>
        <taxon>Hexapoda</taxon>
        <taxon>Insecta</taxon>
        <taxon>Pterygota</taxon>
        <taxon>Neoptera</taxon>
        <taxon>Endopterygota</taxon>
        <taxon>Lepidoptera</taxon>
        <taxon>Glossata</taxon>
        <taxon>Ditrysia</taxon>
        <taxon>Noctuoidea</taxon>
        <taxon>Noctuidae</taxon>
        <taxon>Noctuinae</taxon>
        <taxon>Hadenini</taxon>
        <taxon>Mythimna</taxon>
    </lineage>
</organism>